<gene>
    <name evidence="1" type="ORF">E5676_scaffold130G00560</name>
</gene>
<evidence type="ECO:0000313" key="2">
    <source>
        <dbReference type="Proteomes" id="UP000321947"/>
    </source>
</evidence>
<reference evidence="1 2" key="1">
    <citation type="submission" date="2019-08" db="EMBL/GenBank/DDBJ databases">
        <title>Draft genome sequences of two oriental melons (Cucumis melo L. var makuwa).</title>
        <authorList>
            <person name="Kwon S.-Y."/>
        </authorList>
    </citation>
    <scope>NUCLEOTIDE SEQUENCE [LARGE SCALE GENOMIC DNA]</scope>
    <source>
        <strain evidence="2">cv. Chang Bougi</strain>
        <tissue evidence="1">Leaf</tissue>
    </source>
</reference>
<accession>A0A5D3CZX7</accession>
<organism evidence="1 2">
    <name type="scientific">Cucumis melo var. makuwa</name>
    <name type="common">Oriental melon</name>
    <dbReference type="NCBI Taxonomy" id="1194695"/>
    <lineage>
        <taxon>Eukaryota</taxon>
        <taxon>Viridiplantae</taxon>
        <taxon>Streptophyta</taxon>
        <taxon>Embryophyta</taxon>
        <taxon>Tracheophyta</taxon>
        <taxon>Spermatophyta</taxon>
        <taxon>Magnoliopsida</taxon>
        <taxon>eudicotyledons</taxon>
        <taxon>Gunneridae</taxon>
        <taxon>Pentapetalae</taxon>
        <taxon>rosids</taxon>
        <taxon>fabids</taxon>
        <taxon>Cucurbitales</taxon>
        <taxon>Cucurbitaceae</taxon>
        <taxon>Benincaseae</taxon>
        <taxon>Cucumis</taxon>
    </lineage>
</organism>
<dbReference type="AlphaFoldDB" id="A0A5D3CZX7"/>
<sequence length="191" mass="21679">MYSENSVTFFPTLTATNYLLGFIGNSIGVIRGEKLNGHNYFSWPQFIKMALEGHHEFGYPIAETPRPRPKDPQERKWKEEDSLLRSVLLNSMEPQSGKSVPVCEHCKKPCHTKDGCWKLHGRPPNENRGDLGTLLGAIAQLVLTAAHLINRMSSRALHLQTPLECLKELYLFIRLTDVPLHVFKCTAFVHT</sequence>
<dbReference type="EMBL" id="SSTD01008197">
    <property type="protein sequence ID" value="TYK16920.1"/>
    <property type="molecule type" value="Genomic_DNA"/>
</dbReference>
<protein>
    <submittedName>
        <fullName evidence="1">UBN2_3 domain-containing protein</fullName>
    </submittedName>
</protein>
<name>A0A5D3CZX7_CUCMM</name>
<evidence type="ECO:0000313" key="1">
    <source>
        <dbReference type="EMBL" id="TYK16920.1"/>
    </source>
</evidence>
<dbReference type="Proteomes" id="UP000321947">
    <property type="component" value="Unassembled WGS sequence"/>
</dbReference>
<proteinExistence type="predicted"/>
<comment type="caution">
    <text evidence="1">The sequence shown here is derived from an EMBL/GenBank/DDBJ whole genome shotgun (WGS) entry which is preliminary data.</text>
</comment>